<evidence type="ECO:0000313" key="12">
    <source>
        <dbReference type="Proteomes" id="UP000621492"/>
    </source>
</evidence>
<evidence type="ECO:0000256" key="1">
    <source>
        <dbReference type="ARBA" id="ARBA00004651"/>
    </source>
</evidence>
<dbReference type="AlphaFoldDB" id="A0A9W5U242"/>
<feature type="transmembrane region" description="Helical" evidence="7">
    <location>
        <begin position="192"/>
        <end position="211"/>
    </location>
</feature>
<dbReference type="PANTHER" id="PTHR10590:SF23">
    <property type="entry name" value="NUPC_NUPG FAMILY NUCLEOSIDE CNT TRANSPORTER"/>
    <property type="match status" value="1"/>
</dbReference>
<proteinExistence type="inferred from homology"/>
<feature type="transmembrane region" description="Helical" evidence="7">
    <location>
        <begin position="278"/>
        <end position="297"/>
    </location>
</feature>
<dbReference type="GO" id="GO:0005337">
    <property type="term" value="F:nucleoside transmembrane transporter activity"/>
    <property type="evidence" value="ECO:0007669"/>
    <property type="project" value="InterPro"/>
</dbReference>
<feature type="domain" description="Concentrative nucleoside transporter C-terminal" evidence="9">
    <location>
        <begin position="193"/>
        <end position="391"/>
    </location>
</feature>
<keyword evidence="5 7" id="KW-1133">Transmembrane helix</keyword>
<dbReference type="GO" id="GO:0005886">
    <property type="term" value="C:plasma membrane"/>
    <property type="evidence" value="ECO:0007669"/>
    <property type="project" value="UniProtKB-SubCell"/>
</dbReference>
<comment type="similarity">
    <text evidence="2">Belongs to the concentrative nucleoside transporter (CNT) (TC 2.A.41) family.</text>
</comment>
<evidence type="ECO:0000256" key="3">
    <source>
        <dbReference type="ARBA" id="ARBA00022475"/>
    </source>
</evidence>
<dbReference type="Pfam" id="PF07670">
    <property type="entry name" value="Gate"/>
    <property type="match status" value="1"/>
</dbReference>
<dbReference type="EMBL" id="BMJD01000091">
    <property type="protein sequence ID" value="GGB63544.1"/>
    <property type="molecule type" value="Genomic_DNA"/>
</dbReference>
<keyword evidence="6 7" id="KW-0472">Membrane</keyword>
<dbReference type="InterPro" id="IPR011657">
    <property type="entry name" value="CNT_C_dom"/>
</dbReference>
<feature type="transmembrane region" description="Helical" evidence="7">
    <location>
        <begin position="246"/>
        <end position="266"/>
    </location>
</feature>
<evidence type="ECO:0000259" key="10">
    <source>
        <dbReference type="Pfam" id="PF07670"/>
    </source>
</evidence>
<keyword evidence="12" id="KW-1185">Reference proteome</keyword>
<accession>A0A9W5U242</accession>
<evidence type="ECO:0000256" key="6">
    <source>
        <dbReference type="ARBA" id="ARBA00023136"/>
    </source>
</evidence>
<feature type="transmembrane region" description="Helical" evidence="7">
    <location>
        <begin position="6"/>
        <end position="21"/>
    </location>
</feature>
<reference evidence="11" key="1">
    <citation type="journal article" date="2014" name="Int. J. Syst. Evol. Microbiol.">
        <title>Complete genome sequence of Corynebacterium casei LMG S-19264T (=DSM 44701T), isolated from a smear-ripened cheese.</title>
        <authorList>
            <consortium name="US DOE Joint Genome Institute (JGI-PGF)"/>
            <person name="Walter F."/>
            <person name="Albersmeier A."/>
            <person name="Kalinowski J."/>
            <person name="Ruckert C."/>
        </authorList>
    </citation>
    <scope>NUCLEOTIDE SEQUENCE</scope>
    <source>
        <strain evidence="11">CGMCC 1.15454</strain>
    </source>
</reference>
<feature type="domain" description="Concentrative nucleoside transporter N-terminal" evidence="8">
    <location>
        <begin position="10"/>
        <end position="81"/>
    </location>
</feature>
<evidence type="ECO:0000256" key="4">
    <source>
        <dbReference type="ARBA" id="ARBA00022692"/>
    </source>
</evidence>
<name>A0A9W5U242_9BACI</name>
<comment type="caution">
    <text evidence="11">The sequence shown here is derived from an EMBL/GenBank/DDBJ whole genome shotgun (WGS) entry which is preliminary data.</text>
</comment>
<feature type="transmembrane region" description="Helical" evidence="7">
    <location>
        <begin position="89"/>
        <end position="110"/>
    </location>
</feature>
<evidence type="ECO:0000259" key="9">
    <source>
        <dbReference type="Pfam" id="PF07662"/>
    </source>
</evidence>
<dbReference type="GO" id="GO:0015293">
    <property type="term" value="F:symporter activity"/>
    <property type="evidence" value="ECO:0007669"/>
    <property type="project" value="TreeGrafter"/>
</dbReference>
<evidence type="ECO:0000256" key="7">
    <source>
        <dbReference type="SAM" id="Phobius"/>
    </source>
</evidence>
<gene>
    <name evidence="11" type="primary">nupC</name>
    <name evidence="11" type="ORF">GCM10011409_45760</name>
</gene>
<evidence type="ECO:0000256" key="2">
    <source>
        <dbReference type="ARBA" id="ARBA00009033"/>
    </source>
</evidence>
<evidence type="ECO:0000313" key="11">
    <source>
        <dbReference type="EMBL" id="GGB63544.1"/>
    </source>
</evidence>
<dbReference type="PANTHER" id="PTHR10590">
    <property type="entry name" value="SODIUM/NUCLEOSIDE COTRANSPORTER"/>
    <property type="match status" value="1"/>
</dbReference>
<reference evidence="11" key="2">
    <citation type="submission" date="2020-09" db="EMBL/GenBank/DDBJ databases">
        <authorList>
            <person name="Sun Q."/>
            <person name="Zhou Y."/>
        </authorList>
    </citation>
    <scope>NUCLEOTIDE SEQUENCE</scope>
    <source>
        <strain evidence="11">CGMCC 1.15454</strain>
    </source>
</reference>
<feature type="transmembrane region" description="Helical" evidence="7">
    <location>
        <begin position="375"/>
        <end position="393"/>
    </location>
</feature>
<dbReference type="Pfam" id="PF07662">
    <property type="entry name" value="Nucleos_tra2_C"/>
    <property type="match status" value="1"/>
</dbReference>
<dbReference type="RefSeq" id="WP_155555034.1">
    <property type="nucleotide sequence ID" value="NZ_BMJD01000091.1"/>
</dbReference>
<feature type="transmembrane region" description="Helical" evidence="7">
    <location>
        <begin position="334"/>
        <end position="354"/>
    </location>
</feature>
<evidence type="ECO:0000259" key="8">
    <source>
        <dbReference type="Pfam" id="PF01773"/>
    </source>
</evidence>
<sequence length="394" mass="42877">MRIIYLILSFLLVFIIGFIFSSDRRNIKAKPIIVMIVLELILSWILLNTIVGIGLIDAISDWFNALMNTAVKGVDFVFGGLENEPGATFFINVLLPIIFISILISFLNYIKVLPLIIRCIGLILSKINGMGRLENYYAISAAIIGQSEVWLTTKKQLGHLSDKRLYTLCTSSMSAVSMTIVGAYMQIIQPKFVVVAVVINILSALVIANLINPYDLDKEEDKLITDDNGEKPAFFQMISDSIMDGFKVAITIAAMLIGFMALIYFVNDAFTFIFHKSFQELIGYIFAPVAFVLGVPMQDIVQAGSVMATKLVTNEFVAMTDLKAIMGDLSARTIGIVSVFLVSFANFGSIGVITGCVKALNSEKGDIVAGFGGKLLLGSTLASILSAAIVGVFL</sequence>
<feature type="domain" description="Nucleoside transporter/FeoB GTPase Gate" evidence="10">
    <location>
        <begin position="90"/>
        <end position="190"/>
    </location>
</feature>
<feature type="transmembrane region" description="Helical" evidence="7">
    <location>
        <begin position="33"/>
        <end position="56"/>
    </location>
</feature>
<dbReference type="InterPro" id="IPR002668">
    <property type="entry name" value="CNT_N_dom"/>
</dbReference>
<protein>
    <submittedName>
        <fullName evidence="11">Pyrimidine nucleoside transporter NupC</fullName>
    </submittedName>
</protein>
<dbReference type="Proteomes" id="UP000621492">
    <property type="component" value="Unassembled WGS sequence"/>
</dbReference>
<organism evidence="11 12">
    <name type="scientific">Lentibacillus populi</name>
    <dbReference type="NCBI Taxonomy" id="1827502"/>
    <lineage>
        <taxon>Bacteria</taxon>
        <taxon>Bacillati</taxon>
        <taxon>Bacillota</taxon>
        <taxon>Bacilli</taxon>
        <taxon>Bacillales</taxon>
        <taxon>Bacillaceae</taxon>
        <taxon>Lentibacillus</taxon>
    </lineage>
</organism>
<dbReference type="Pfam" id="PF01773">
    <property type="entry name" value="Nucleos_tra2_N"/>
    <property type="match status" value="1"/>
</dbReference>
<evidence type="ECO:0000256" key="5">
    <source>
        <dbReference type="ARBA" id="ARBA00022989"/>
    </source>
</evidence>
<dbReference type="InterPro" id="IPR011642">
    <property type="entry name" value="Gate_dom"/>
</dbReference>
<keyword evidence="3" id="KW-1003">Cell membrane</keyword>
<keyword evidence="4 7" id="KW-0812">Transmembrane</keyword>
<comment type="subcellular location">
    <subcellularLocation>
        <location evidence="1">Cell membrane</location>
        <topology evidence="1">Multi-pass membrane protein</topology>
    </subcellularLocation>
</comment>
<dbReference type="InterPro" id="IPR008276">
    <property type="entry name" value="C_nuclsd_transpt"/>
</dbReference>
<feature type="transmembrane region" description="Helical" evidence="7">
    <location>
        <begin position="165"/>
        <end position="185"/>
    </location>
</feature>